<evidence type="ECO:0000313" key="4">
    <source>
        <dbReference type="Proteomes" id="UP000246073"/>
    </source>
</evidence>
<organism evidence="3 4">
    <name type="scientific">Ochrobactrum soli</name>
    <dbReference type="NCBI Taxonomy" id="2448455"/>
    <lineage>
        <taxon>Bacteria</taxon>
        <taxon>Pseudomonadati</taxon>
        <taxon>Pseudomonadota</taxon>
        <taxon>Alphaproteobacteria</taxon>
        <taxon>Hyphomicrobiales</taxon>
        <taxon>Brucellaceae</taxon>
        <taxon>Brucella/Ochrobactrum group</taxon>
        <taxon>Ochrobactrum</taxon>
    </lineage>
</organism>
<dbReference type="RefSeq" id="WP_181376048.1">
    <property type="nucleotide sequence ID" value="NZ_OOFM01000004.1"/>
</dbReference>
<dbReference type="Proteomes" id="UP000246073">
    <property type="component" value="Unassembled WGS sequence"/>
</dbReference>
<keyword evidence="1" id="KW-0732">Signal</keyword>
<dbReference type="AlphaFoldDB" id="A0A2P9HIC4"/>
<dbReference type="InterPro" id="IPR018711">
    <property type="entry name" value="NAGPA"/>
</dbReference>
<name>A0A2P9HIC4_9HYPH</name>
<feature type="chain" id="PRO_5015183734" description="Phosphodiester glycosidase domain-containing protein" evidence="1">
    <location>
        <begin position="34"/>
        <end position="270"/>
    </location>
</feature>
<proteinExistence type="predicted"/>
<reference evidence="4" key="1">
    <citation type="submission" date="2017-12" db="EMBL/GenBank/DDBJ databases">
        <authorList>
            <person name="Diaz M."/>
        </authorList>
    </citation>
    <scope>NUCLEOTIDE SEQUENCE [LARGE SCALE GENOMIC DNA]</scope>
    <source>
        <strain evidence="4">FI11154</strain>
    </source>
</reference>
<dbReference type="EMBL" id="OOFM01000004">
    <property type="protein sequence ID" value="SPL63743.1"/>
    <property type="molecule type" value="Genomic_DNA"/>
</dbReference>
<feature type="domain" description="Phosphodiester glycosidase" evidence="2">
    <location>
        <begin position="93"/>
        <end position="247"/>
    </location>
</feature>
<protein>
    <recommendedName>
        <fullName evidence="2">Phosphodiester glycosidase domain-containing protein</fullName>
    </recommendedName>
</protein>
<dbReference type="Pfam" id="PF09992">
    <property type="entry name" value="NAGPA"/>
    <property type="match status" value="1"/>
</dbReference>
<feature type="signal peptide" evidence="1">
    <location>
        <begin position="1"/>
        <end position="33"/>
    </location>
</feature>
<dbReference type="PROSITE" id="PS51257">
    <property type="entry name" value="PROKAR_LIPOPROTEIN"/>
    <property type="match status" value="1"/>
</dbReference>
<evidence type="ECO:0000256" key="1">
    <source>
        <dbReference type="SAM" id="SignalP"/>
    </source>
</evidence>
<accession>A0A2P9HIC4</accession>
<evidence type="ECO:0000259" key="2">
    <source>
        <dbReference type="Pfam" id="PF09992"/>
    </source>
</evidence>
<evidence type="ECO:0000313" key="3">
    <source>
        <dbReference type="EMBL" id="SPL63743.1"/>
    </source>
</evidence>
<sequence>MKKEATALAIYLKRGLSTVAMMLVAAMSCPAQAQEPGKPGICEADSFENTKYIICKPENGVAGLRLFWKGADDKPYRTFSSAAKAVSDDGRRLVFALNAGMYGQDFAPIGLYIENGQQLRPANRQKGESAGGPVPNFYKRPNGVFFWDDKAAGILPTDTFLKRRPKVSFATQSGPMLVIRNKLHRAFIAGSTDRTRRSGVGVCENGAVRLAISEDPVNFHDFARMFRDHLKCPNALFLDGGNGTGIYDPAMGRNDISWHGGFGPIVGLVE</sequence>
<gene>
    <name evidence="3" type="ORF">OHAE_3675</name>
</gene>